<gene>
    <name evidence="1" type="ORF">AYP45_06865</name>
</gene>
<organism evidence="1 2">
    <name type="scientific">Candidatus Brocadia carolinensis</name>
    <dbReference type="NCBI Taxonomy" id="1004156"/>
    <lineage>
        <taxon>Bacteria</taxon>
        <taxon>Pseudomonadati</taxon>
        <taxon>Planctomycetota</taxon>
        <taxon>Candidatus Brocadiia</taxon>
        <taxon>Candidatus Brocadiales</taxon>
        <taxon>Candidatus Brocadiaceae</taxon>
        <taxon>Candidatus Brocadia</taxon>
    </lineage>
</organism>
<reference evidence="1 2" key="1">
    <citation type="journal article" date="2017" name="Water Res.">
        <title>Discovery and metagenomic analysis of an anammox bacterial enrichment related to Candidatus "Brocadia caroliniensis" in a full-scale glycerol-fed nitritation-denitritation separate centrate treatment process.</title>
        <authorList>
            <person name="Park H."/>
            <person name="Brotto A.C."/>
            <person name="van Loosdrecht M.C."/>
            <person name="Chandran K."/>
        </authorList>
    </citation>
    <scope>NUCLEOTIDE SEQUENCE [LARGE SCALE GENOMIC DNA]</scope>
    <source>
        <strain evidence="1">26THWARD</strain>
    </source>
</reference>
<comment type="caution">
    <text evidence="1">The sequence shown here is derived from an EMBL/GenBank/DDBJ whole genome shotgun (WGS) entry which is preliminary data.</text>
</comment>
<accession>A0A1V4AUP6</accession>
<proteinExistence type="predicted"/>
<dbReference type="EMBL" id="AYTS01000060">
    <property type="protein sequence ID" value="OOP56853.1"/>
    <property type="molecule type" value="Genomic_DNA"/>
</dbReference>
<sequence length="94" mass="10747">MLMFLSKGENAINEFSNHDLRKWLYRESEQAGENQQKKYSGCTTRQLKLLRAHGLIRKVPRANRSVLTEKGRKFSCSLMTASALDIKTLTEMAA</sequence>
<evidence type="ECO:0000313" key="2">
    <source>
        <dbReference type="Proteomes" id="UP000189681"/>
    </source>
</evidence>
<evidence type="ECO:0008006" key="3">
    <source>
        <dbReference type="Google" id="ProtNLM"/>
    </source>
</evidence>
<protein>
    <recommendedName>
        <fullName evidence="3">HTH marR-type domain-containing protein</fullName>
    </recommendedName>
</protein>
<dbReference type="AlphaFoldDB" id="A0A1V4AUP6"/>
<evidence type="ECO:0000313" key="1">
    <source>
        <dbReference type="EMBL" id="OOP56853.1"/>
    </source>
</evidence>
<name>A0A1V4AUP6_9BACT</name>
<dbReference type="Proteomes" id="UP000189681">
    <property type="component" value="Unassembled WGS sequence"/>
</dbReference>